<dbReference type="GO" id="GO:0016757">
    <property type="term" value="F:glycosyltransferase activity"/>
    <property type="evidence" value="ECO:0007669"/>
    <property type="project" value="InterPro"/>
</dbReference>
<feature type="domain" description="Glycosyl transferase family 1" evidence="1">
    <location>
        <begin position="234"/>
        <end position="397"/>
    </location>
</feature>
<reference evidence="3 4" key="1">
    <citation type="submission" date="2017-06" db="EMBL/GenBank/DDBJ databases">
        <authorList>
            <person name="Kim H.J."/>
            <person name="Triplett B.A."/>
        </authorList>
    </citation>
    <scope>NUCLEOTIDE SEQUENCE [LARGE SCALE GENOMIC DNA]</scope>
    <source>
        <strain evidence="3 4">DSM 29052</strain>
    </source>
</reference>
<protein>
    <submittedName>
        <fullName evidence="3">Glycosyltransferase involved in cell wall bisynthesis</fullName>
    </submittedName>
</protein>
<dbReference type="InterPro" id="IPR028098">
    <property type="entry name" value="Glyco_trans_4-like_N"/>
</dbReference>
<dbReference type="PANTHER" id="PTHR45947">
    <property type="entry name" value="SULFOQUINOVOSYL TRANSFERASE SQD2"/>
    <property type="match status" value="1"/>
</dbReference>
<dbReference type="InterPro" id="IPR001296">
    <property type="entry name" value="Glyco_trans_1"/>
</dbReference>
<dbReference type="AlphaFoldDB" id="A0A238WSQ9"/>
<evidence type="ECO:0000259" key="1">
    <source>
        <dbReference type="Pfam" id="PF00534"/>
    </source>
</evidence>
<name>A0A238WSQ9_9RHOB</name>
<dbReference type="Proteomes" id="UP000198417">
    <property type="component" value="Unassembled WGS sequence"/>
</dbReference>
<dbReference type="Pfam" id="PF00534">
    <property type="entry name" value="Glycos_transf_1"/>
    <property type="match status" value="1"/>
</dbReference>
<dbReference type="NCBIfam" id="NF041876">
    <property type="entry name" value="EPS_EpsE"/>
    <property type="match status" value="1"/>
</dbReference>
<keyword evidence="3" id="KW-0808">Transferase</keyword>
<proteinExistence type="predicted"/>
<dbReference type="Pfam" id="PF13579">
    <property type="entry name" value="Glyco_trans_4_4"/>
    <property type="match status" value="1"/>
</dbReference>
<dbReference type="EMBL" id="FZNN01000007">
    <property type="protein sequence ID" value="SNR49596.1"/>
    <property type="molecule type" value="Genomic_DNA"/>
</dbReference>
<dbReference type="InterPro" id="IPR050194">
    <property type="entry name" value="Glycosyltransferase_grp1"/>
</dbReference>
<evidence type="ECO:0000313" key="3">
    <source>
        <dbReference type="EMBL" id="SNR49596.1"/>
    </source>
</evidence>
<dbReference type="SUPFAM" id="SSF53756">
    <property type="entry name" value="UDP-Glycosyltransferase/glycogen phosphorylase"/>
    <property type="match status" value="1"/>
</dbReference>
<accession>A0A238WSQ9</accession>
<organism evidence="3 4">
    <name type="scientific">Puniceibacterium sediminis</name>
    <dbReference type="NCBI Taxonomy" id="1608407"/>
    <lineage>
        <taxon>Bacteria</taxon>
        <taxon>Pseudomonadati</taxon>
        <taxon>Pseudomonadota</taxon>
        <taxon>Alphaproteobacteria</taxon>
        <taxon>Rhodobacterales</taxon>
        <taxon>Paracoccaceae</taxon>
        <taxon>Puniceibacterium</taxon>
    </lineage>
</organism>
<dbReference type="CDD" id="cd03801">
    <property type="entry name" value="GT4_PimA-like"/>
    <property type="match status" value="1"/>
</dbReference>
<feature type="domain" description="Glycosyltransferase subfamily 4-like N-terminal" evidence="2">
    <location>
        <begin position="40"/>
        <end position="213"/>
    </location>
</feature>
<keyword evidence="4" id="KW-1185">Reference proteome</keyword>
<gene>
    <name evidence="3" type="ORF">SAMN06265370_10779</name>
</gene>
<dbReference type="Gene3D" id="3.40.50.2000">
    <property type="entry name" value="Glycogen Phosphorylase B"/>
    <property type="match status" value="2"/>
</dbReference>
<evidence type="ECO:0000259" key="2">
    <source>
        <dbReference type="Pfam" id="PF13579"/>
    </source>
</evidence>
<evidence type="ECO:0000313" key="4">
    <source>
        <dbReference type="Proteomes" id="UP000198417"/>
    </source>
</evidence>
<dbReference type="PANTHER" id="PTHR45947:SF3">
    <property type="entry name" value="SULFOQUINOVOSYL TRANSFERASE SQD2"/>
    <property type="match status" value="1"/>
</dbReference>
<sequence length="436" mass="47079">MCHHMSCCCDRENHTKADGLGHPLRIGYLVPQFPGQTHIYFWREITALEALGHHVDILSTVLPPQQLMPHGWSQEAVARTTYLSDTDIAAGAGALARLLPRGLPLWMARGGVRFSRDVLLSLSAAQRLLSYARAQELDHIHVHSCGRAAVIAALAQRMGGPSYSLTLHGPLAENGPGQRFKWQGASFAMTITEQMHAEVCDALAGALPDRVLVQPLGVDADVLRRDTPYVPPSHGKPVKVFSCGRLIQPKGHQDLMQAMRLLLDQGVDVRLEIAGEDDVGGTGYRRVLEKLLKDLHLRDHVKLLGAISAEAVRDKLMESHLFALAAWQEPLGIAYMEAMACGVPTIGTEAGGVTELIVDGVSGRLVPPRNPRVMAQAIRDLSNDPDAAMRLSQGGRARVEAQFTSGAGAATLVAEIERLRPTPLGIAAPDVTTSEV</sequence>